<gene>
    <name evidence="1" type="ORF">CBLFYP62_00073</name>
</gene>
<evidence type="ECO:0000313" key="1">
    <source>
        <dbReference type="EMBL" id="VYU03557.1"/>
    </source>
</evidence>
<reference evidence="1" key="1">
    <citation type="submission" date="2019-11" db="EMBL/GenBank/DDBJ databases">
        <authorList>
            <person name="Feng L."/>
        </authorList>
    </citation>
    <scope>NUCLEOTIDE SEQUENCE</scope>
    <source>
        <strain evidence="1">CButyricumLFYP62</strain>
    </source>
</reference>
<sequence length="62" mass="7200">MFFKKNYFVEFEYKGPKEKGTCSTTMRCFPSMVPKVASELKKILNSMGHDVDTIFITSIKRL</sequence>
<dbReference type="RefSeq" id="WP_156736499.1">
    <property type="nucleotide sequence ID" value="NZ_CACRTU010000012.1"/>
</dbReference>
<protein>
    <submittedName>
        <fullName evidence="1">Uncharacterized protein</fullName>
    </submittedName>
</protein>
<name>A0A6N3BPP7_CLOBU</name>
<dbReference type="EMBL" id="CACRTU010000012">
    <property type="protein sequence ID" value="VYU03557.1"/>
    <property type="molecule type" value="Genomic_DNA"/>
</dbReference>
<dbReference type="AlphaFoldDB" id="A0A6N3BPP7"/>
<accession>A0A6N3BPP7</accession>
<proteinExistence type="predicted"/>
<organism evidence="1">
    <name type="scientific">Clostridium butyricum</name>
    <dbReference type="NCBI Taxonomy" id="1492"/>
    <lineage>
        <taxon>Bacteria</taxon>
        <taxon>Bacillati</taxon>
        <taxon>Bacillota</taxon>
        <taxon>Clostridia</taxon>
        <taxon>Eubacteriales</taxon>
        <taxon>Clostridiaceae</taxon>
        <taxon>Clostridium</taxon>
    </lineage>
</organism>